<reference evidence="2 3" key="1">
    <citation type="submission" date="2016-01" db="EMBL/GenBank/DDBJ databases">
        <title>The new phylogeny of the genus Mycobacterium.</title>
        <authorList>
            <person name="Tarcisio F."/>
            <person name="Conor M."/>
            <person name="Antonella G."/>
            <person name="Elisabetta G."/>
            <person name="Giulia F.S."/>
            <person name="Sara T."/>
            <person name="Anna F."/>
            <person name="Clotilde B."/>
            <person name="Roberto B."/>
            <person name="Veronica D.S."/>
            <person name="Fabio R."/>
            <person name="Monica P."/>
            <person name="Olivier J."/>
            <person name="Enrico T."/>
            <person name="Nicola S."/>
        </authorList>
    </citation>
    <scope>NUCLEOTIDE SEQUENCE [LARGE SCALE GENOMIC DNA]</scope>
    <source>
        <strain evidence="2 3">DSM 45166</strain>
    </source>
</reference>
<accession>A0A1X1XMX4</accession>
<evidence type="ECO:0000313" key="2">
    <source>
        <dbReference type="EMBL" id="ORW00140.1"/>
    </source>
</evidence>
<name>A0A1X1XMX4_9MYCO</name>
<organism evidence="2 3">
    <name type="scientific">Mycobacterium kyorinense</name>
    <dbReference type="NCBI Taxonomy" id="487514"/>
    <lineage>
        <taxon>Bacteria</taxon>
        <taxon>Bacillati</taxon>
        <taxon>Actinomycetota</taxon>
        <taxon>Actinomycetes</taxon>
        <taxon>Mycobacteriales</taxon>
        <taxon>Mycobacteriaceae</taxon>
        <taxon>Mycobacterium</taxon>
    </lineage>
</organism>
<proteinExistence type="predicted"/>
<dbReference type="AlphaFoldDB" id="A0A1X1XMX4"/>
<feature type="chain" id="PRO_5012259191" description="PknH-like extracellular domain-containing protein" evidence="1">
    <location>
        <begin position="28"/>
        <end position="186"/>
    </location>
</feature>
<protein>
    <recommendedName>
        <fullName evidence="4">PknH-like extracellular domain-containing protein</fullName>
    </recommendedName>
</protein>
<gene>
    <name evidence="2" type="ORF">AWC14_00515</name>
</gene>
<feature type="signal peptide" evidence="1">
    <location>
        <begin position="1"/>
        <end position="27"/>
    </location>
</feature>
<evidence type="ECO:0000313" key="3">
    <source>
        <dbReference type="Proteomes" id="UP000193487"/>
    </source>
</evidence>
<evidence type="ECO:0000256" key="1">
    <source>
        <dbReference type="SAM" id="SignalP"/>
    </source>
</evidence>
<dbReference type="EMBL" id="LQPE01000148">
    <property type="protein sequence ID" value="ORW00140.1"/>
    <property type="molecule type" value="Genomic_DNA"/>
</dbReference>
<sequence>MVFVWWVWRFAVAAMVLIASTVPAAHADSGFPDVNSYAAVDVEPYSVSLDFLGYTHGYQFAAPAGYRCRMYTAAKQYPADFGQCWGSLPGTSDNAVSMSEAASAQVASKDLSTFDDYSVWDSVKEAEVKKRFGPEDYRVLPVGSRLSRYDLTCVVDAQMTACITGKNARTGEQHGFVLSTRGNHLF</sequence>
<comment type="caution">
    <text evidence="2">The sequence shown here is derived from an EMBL/GenBank/DDBJ whole genome shotgun (WGS) entry which is preliminary data.</text>
</comment>
<keyword evidence="1" id="KW-0732">Signal</keyword>
<keyword evidence="3" id="KW-1185">Reference proteome</keyword>
<evidence type="ECO:0008006" key="4">
    <source>
        <dbReference type="Google" id="ProtNLM"/>
    </source>
</evidence>
<dbReference type="Proteomes" id="UP000193487">
    <property type="component" value="Unassembled WGS sequence"/>
</dbReference>